<keyword evidence="14 17" id="KW-0326">Glycosidase</keyword>
<feature type="transmembrane region" description="Helical" evidence="18">
    <location>
        <begin position="7"/>
        <end position="26"/>
    </location>
</feature>
<dbReference type="GO" id="GO:0006013">
    <property type="term" value="P:mannose metabolic process"/>
    <property type="evidence" value="ECO:0007669"/>
    <property type="project" value="InterPro"/>
</dbReference>
<dbReference type="GO" id="GO:0030246">
    <property type="term" value="F:carbohydrate binding"/>
    <property type="evidence" value="ECO:0007669"/>
    <property type="project" value="InterPro"/>
</dbReference>
<dbReference type="CDD" id="cd11666">
    <property type="entry name" value="GH38N_Man2A1"/>
    <property type="match status" value="1"/>
</dbReference>
<dbReference type="InterPro" id="IPR011682">
    <property type="entry name" value="Glyco_hydro_38_C"/>
</dbReference>
<comment type="pathway">
    <text evidence="2">Protein modification; protein glycosylation.</text>
</comment>
<evidence type="ECO:0000256" key="11">
    <source>
        <dbReference type="ARBA" id="ARBA00023136"/>
    </source>
</evidence>
<keyword evidence="10" id="KW-0333">Golgi apparatus</keyword>
<dbReference type="EMBL" id="JH168387">
    <property type="protein sequence ID" value="EHB04044.1"/>
    <property type="molecule type" value="Genomic_DNA"/>
</dbReference>
<dbReference type="Gene3D" id="2.60.40.1180">
    <property type="entry name" value="Golgi alpha-mannosidase II"/>
    <property type="match status" value="1"/>
</dbReference>
<evidence type="ECO:0000256" key="3">
    <source>
        <dbReference type="ARBA" id="ARBA00009792"/>
    </source>
</evidence>
<evidence type="ECO:0000256" key="13">
    <source>
        <dbReference type="ARBA" id="ARBA00023180"/>
    </source>
</evidence>
<organism evidence="20 21">
    <name type="scientific">Heterocephalus glaber</name>
    <name type="common">Naked mole rat</name>
    <dbReference type="NCBI Taxonomy" id="10181"/>
    <lineage>
        <taxon>Eukaryota</taxon>
        <taxon>Metazoa</taxon>
        <taxon>Chordata</taxon>
        <taxon>Craniata</taxon>
        <taxon>Vertebrata</taxon>
        <taxon>Euteleostomi</taxon>
        <taxon>Mammalia</taxon>
        <taxon>Eutheria</taxon>
        <taxon>Euarchontoglires</taxon>
        <taxon>Glires</taxon>
        <taxon>Rodentia</taxon>
        <taxon>Hystricomorpha</taxon>
        <taxon>Bathyergidae</taxon>
        <taxon>Heterocephalus</taxon>
    </lineage>
</organism>
<dbReference type="EC" id="3.2.1.-" evidence="17"/>
<comment type="catalytic activity">
    <reaction evidence="16">
        <text>N(4)-{beta-D-GlcNAc-(1-&gt;2)-alpha-D-Man-(1-&gt;3)-[alpha-D-Man-(1-&gt;3)-[alpha-D-Man-(1-&gt;6)]-alpha-D-Man-(1-&gt;6)]-beta-D-Man-(1-&gt;4)-beta-D-GlcNAc-(1-&gt;4)-beta-D-GlcNAc}-L-asparaginyl-[protein] + 2 H2O = 2 alpha-D-mannopyranose + an N(4)-{beta-D-GlcNAc-(1-&gt;2)-alpha-D-Man-(1-&gt;3)-[alpha-D-Man-(1-&gt;6)]-beta-D-Man-(1-&gt;4)-beta-D-GlcNAc-(1-&gt;4)-beta-D-GlcNAc}-L-asparaginyl-[protein]</text>
        <dbReference type="Rhea" id="RHEA:56052"/>
        <dbReference type="Rhea" id="RHEA-COMP:14368"/>
        <dbReference type="Rhea" id="RHEA-COMP:14369"/>
        <dbReference type="ChEBI" id="CHEBI:15377"/>
        <dbReference type="ChEBI" id="CHEBI:28729"/>
        <dbReference type="ChEBI" id="CHEBI:60615"/>
        <dbReference type="ChEBI" id="CHEBI:60625"/>
        <dbReference type="EC" id="3.2.1.114"/>
    </reaction>
</comment>
<dbReference type="InterPro" id="IPR015341">
    <property type="entry name" value="Glyco_hydro_38_cen"/>
</dbReference>
<dbReference type="Proteomes" id="UP000006813">
    <property type="component" value="Unassembled WGS sequence"/>
</dbReference>
<evidence type="ECO:0000256" key="14">
    <source>
        <dbReference type="ARBA" id="ARBA00023295"/>
    </source>
</evidence>
<evidence type="ECO:0000256" key="10">
    <source>
        <dbReference type="ARBA" id="ARBA00023034"/>
    </source>
</evidence>
<dbReference type="Pfam" id="PF01074">
    <property type="entry name" value="Glyco_hydro_38N"/>
    <property type="match status" value="1"/>
</dbReference>
<keyword evidence="5 17" id="KW-0479">Metal-binding</keyword>
<dbReference type="FunCoup" id="G5B435">
    <property type="interactions" value="1511"/>
</dbReference>
<evidence type="ECO:0000256" key="17">
    <source>
        <dbReference type="RuleBase" id="RU361199"/>
    </source>
</evidence>
<dbReference type="GO" id="GO:0006491">
    <property type="term" value="P:N-glycan processing"/>
    <property type="evidence" value="ECO:0007669"/>
    <property type="project" value="TreeGrafter"/>
</dbReference>
<dbReference type="InterPro" id="IPR013780">
    <property type="entry name" value="Glyco_hydro_b"/>
</dbReference>
<evidence type="ECO:0000256" key="18">
    <source>
        <dbReference type="SAM" id="Phobius"/>
    </source>
</evidence>
<proteinExistence type="inferred from homology"/>
<evidence type="ECO:0000313" key="21">
    <source>
        <dbReference type="Proteomes" id="UP000006813"/>
    </source>
</evidence>
<dbReference type="SUPFAM" id="SSF88713">
    <property type="entry name" value="Glycoside hydrolase/deacetylase"/>
    <property type="match status" value="1"/>
</dbReference>
<dbReference type="Gene3D" id="2.70.98.30">
    <property type="entry name" value="Golgi alpha-mannosidase II, domain 4"/>
    <property type="match status" value="1"/>
</dbReference>
<dbReference type="eggNOG" id="KOG1958">
    <property type="taxonomic scope" value="Eukaryota"/>
</dbReference>
<dbReference type="GO" id="GO:0046872">
    <property type="term" value="F:metal ion binding"/>
    <property type="evidence" value="ECO:0007669"/>
    <property type="project" value="UniProtKB-KW"/>
</dbReference>
<dbReference type="Pfam" id="PF09261">
    <property type="entry name" value="Alpha-mann_mid"/>
    <property type="match status" value="1"/>
</dbReference>
<dbReference type="InterPro" id="IPR028995">
    <property type="entry name" value="Glyco_hydro_57/38_cen_sf"/>
</dbReference>
<evidence type="ECO:0000256" key="5">
    <source>
        <dbReference type="ARBA" id="ARBA00022723"/>
    </source>
</evidence>
<dbReference type="Gene3D" id="1.20.1270.50">
    <property type="entry name" value="Glycoside hydrolase family 38, central domain"/>
    <property type="match status" value="1"/>
</dbReference>
<reference evidence="20 21" key="1">
    <citation type="journal article" date="2011" name="Nature">
        <title>Genome sequencing reveals insights into physiology and longevity of the naked mole rat.</title>
        <authorList>
            <person name="Kim E.B."/>
            <person name="Fang X."/>
            <person name="Fushan A.A."/>
            <person name="Huang Z."/>
            <person name="Lobanov A.V."/>
            <person name="Han L."/>
            <person name="Marino S.M."/>
            <person name="Sun X."/>
            <person name="Turanov A.A."/>
            <person name="Yang P."/>
            <person name="Yim S.H."/>
            <person name="Zhao X."/>
            <person name="Kasaikina M.V."/>
            <person name="Stoletzki N."/>
            <person name="Peng C."/>
            <person name="Polak P."/>
            <person name="Xiong Z."/>
            <person name="Kiezun A."/>
            <person name="Zhu Y."/>
            <person name="Chen Y."/>
            <person name="Kryukov G.V."/>
            <person name="Zhang Q."/>
            <person name="Peshkin L."/>
            <person name="Yang L."/>
            <person name="Bronson R.T."/>
            <person name="Buffenstein R."/>
            <person name="Wang B."/>
            <person name="Han C."/>
            <person name="Li Q."/>
            <person name="Chen L."/>
            <person name="Zhao W."/>
            <person name="Sunyaev S.R."/>
            <person name="Park T.J."/>
            <person name="Zhang G."/>
            <person name="Wang J."/>
            <person name="Gladyshev V.N."/>
        </authorList>
    </citation>
    <scope>NUCLEOTIDE SEQUENCE [LARGE SCALE GENOMIC DNA]</scope>
</reference>
<dbReference type="PANTHER" id="PTHR11607">
    <property type="entry name" value="ALPHA-MANNOSIDASE"/>
    <property type="match status" value="1"/>
</dbReference>
<evidence type="ECO:0000256" key="2">
    <source>
        <dbReference type="ARBA" id="ARBA00004922"/>
    </source>
</evidence>
<comment type="function">
    <text evidence="15">Catalyzes the first committed step in the biosynthesis of complex N-glycans. It controls conversion of high mannose to complex N-glycans; the final hydrolytic step in the N-glycan maturation pathway.</text>
</comment>
<dbReference type="SMART" id="SM00872">
    <property type="entry name" value="Alpha-mann_mid"/>
    <property type="match status" value="1"/>
</dbReference>
<comment type="similarity">
    <text evidence="3 17">Belongs to the glycosyl hydrolase 38 family.</text>
</comment>
<dbReference type="InterPro" id="IPR000602">
    <property type="entry name" value="Glyco_hydro_38_N"/>
</dbReference>
<dbReference type="InterPro" id="IPR011013">
    <property type="entry name" value="Gal_mutarotase_sf_dom"/>
</dbReference>
<gene>
    <name evidence="20" type="ORF">GW7_00948</name>
</gene>
<dbReference type="InterPro" id="IPR050843">
    <property type="entry name" value="Glycosyl_Hydrlase_38"/>
</dbReference>
<dbReference type="AlphaFoldDB" id="G5B435"/>
<dbReference type="InterPro" id="IPR011330">
    <property type="entry name" value="Glyco_hydro/deAcase_b/a-brl"/>
</dbReference>
<keyword evidence="9 18" id="KW-1133">Transmembrane helix</keyword>
<dbReference type="Pfam" id="PF07748">
    <property type="entry name" value="Glyco_hydro_38C"/>
    <property type="match status" value="1"/>
</dbReference>
<evidence type="ECO:0000313" key="20">
    <source>
        <dbReference type="EMBL" id="EHB04044.1"/>
    </source>
</evidence>
<dbReference type="FunFam" id="2.60.40.1180:FF:000009">
    <property type="entry name" value="Alpha-mannosidase"/>
    <property type="match status" value="1"/>
</dbReference>
<evidence type="ECO:0000256" key="9">
    <source>
        <dbReference type="ARBA" id="ARBA00022989"/>
    </source>
</evidence>
<accession>G5B435</accession>
<evidence type="ECO:0000256" key="7">
    <source>
        <dbReference type="ARBA" id="ARBA00022833"/>
    </source>
</evidence>
<dbReference type="GO" id="GO:0000139">
    <property type="term" value="C:Golgi membrane"/>
    <property type="evidence" value="ECO:0007669"/>
    <property type="project" value="UniProtKB-SubCell"/>
</dbReference>
<dbReference type="FunFam" id="1.20.1270.50:FF:000001">
    <property type="entry name" value="Alpha-mannosidase"/>
    <property type="match status" value="1"/>
</dbReference>
<dbReference type="SUPFAM" id="SSF88688">
    <property type="entry name" value="Families 57/38 glycoside transferase middle domain"/>
    <property type="match status" value="1"/>
</dbReference>
<dbReference type="InParanoid" id="G5B435"/>
<keyword evidence="12" id="KW-1015">Disulfide bond</keyword>
<evidence type="ECO:0000259" key="19">
    <source>
        <dbReference type="SMART" id="SM00872"/>
    </source>
</evidence>
<feature type="domain" description="Glycoside hydrolase family 38 central" evidence="19">
    <location>
        <begin position="502"/>
        <end position="588"/>
    </location>
</feature>
<dbReference type="GO" id="GO:0004572">
    <property type="term" value="F:mannosyl-oligosaccharide 1,3-1,6-alpha-mannosidase activity"/>
    <property type="evidence" value="ECO:0007669"/>
    <property type="project" value="UniProtKB-EC"/>
</dbReference>
<evidence type="ECO:0000256" key="12">
    <source>
        <dbReference type="ARBA" id="ARBA00023157"/>
    </source>
</evidence>
<dbReference type="FunFam" id="3.20.110.10:FF:000003">
    <property type="entry name" value="Alpha-mannosidase"/>
    <property type="match status" value="1"/>
</dbReference>
<dbReference type="FunFam" id="2.70.98.30:FF:000002">
    <property type="entry name" value="Alpha-mannosidase"/>
    <property type="match status" value="1"/>
</dbReference>
<dbReference type="SUPFAM" id="SSF74650">
    <property type="entry name" value="Galactose mutarotase-like"/>
    <property type="match status" value="1"/>
</dbReference>
<evidence type="ECO:0000256" key="1">
    <source>
        <dbReference type="ARBA" id="ARBA00004323"/>
    </source>
</evidence>
<evidence type="ECO:0000256" key="15">
    <source>
        <dbReference type="ARBA" id="ARBA00059516"/>
    </source>
</evidence>
<comment type="cofactor">
    <cofactor evidence="17">
        <name>Zn(2+)</name>
        <dbReference type="ChEBI" id="CHEBI:29105"/>
    </cofactor>
    <text evidence="17">Binds 1 zinc ion per subunit.</text>
</comment>
<evidence type="ECO:0000256" key="8">
    <source>
        <dbReference type="ARBA" id="ARBA00022968"/>
    </source>
</evidence>
<evidence type="ECO:0000256" key="6">
    <source>
        <dbReference type="ARBA" id="ARBA00022801"/>
    </source>
</evidence>
<comment type="subcellular location">
    <subcellularLocation>
        <location evidence="1">Golgi apparatus membrane</location>
        <topology evidence="1">Single-pass type II membrane protein</topology>
    </subcellularLocation>
</comment>
<keyword evidence="6 17" id="KW-0378">Hydrolase</keyword>
<dbReference type="PANTHER" id="PTHR11607:SF69">
    <property type="entry name" value="ALPHA-MANNOSIDASE 2"/>
    <property type="match status" value="1"/>
</dbReference>
<sequence length="1160" mass="133223">MKLSRQFTVFGSAIFCVVIFSLYLMLDRGHLDYPRGPRREGSFPQGQLSMLQEKIDHLERLLAENNEIISNIRDSVINLSESVEDGSKSSPGNFSQGADSRLLPSQVSLQVDPKDCLFASQRGSQDPDVQMLDVYNLIPFDNPDGGVWKQGFDIKYEANEWDSEPLQVFVVPHSHNDPGWLKTFNDYFRDKTQYIFNNMVLKLKEDSSRKFMWSEISYLSKWWDIIDIPKKEAVKSLLQNGQLEIVTGGWVMPDEATPHYFALIDQLIEGHQWLEKNLGVKPRSGWSIDPFGHSPTMAYLLKRAGFSHMLIQRVHYAVKKHFALHKTLEFYWRQNWDLGSVTDIFCHMMPFYSYDIPHTCGPDPKICCQFDFKRLPGGRFGCPWGILPEAISPGNVHSRAQLLLDQYRKKSKLFRTKVVLAPLGDDFRYSEYSEWDLQFRNYEQLFNYMNSQTQFNVKIQFGTLSDYFDALDKADATERRSGQSVFPVVSGDFFTYADRDDHYWSGYFTSRPFYKRMDRIMESHLRAAEILYYFALKQAQKYKIRKFLSSPYYTALTEARRNLGLFQHHDAITGTAKDWVVVDYGTRLFHSLIGLEKIIGDSAFLLILKDKLTYESYSSDSFVEMDLKQKSQDSLPQKHIIQLSKKEPRYLMVYNPLEQDRNSVVSVCVSSPKVQVLSDSGRPVEVQVSAVWNDASTISGQACNTSLINDLPYLLLKISFLAHIPPLGLKVYKILESDNSNSHLADYVMYNGKTEESEIFKIKNMINAKEAITLENSFIILQFDQSGLMEKMITKEDGKHHIVKVRFSWYGTTSRRDKSGAYLFLPDGNAQLYVYTTLPLVRVTHGRIYSEVTCFFEHVTHKVRLYNIHGIEGQSVEISNIVDIRNLYNREIAMRISSEINSQNRFYTDLNGYQIQPRITMSKLPLQANVYPMTTMAYVQDAEHRLTLLSAQSLGVSSLISGHIEVIMDRRLMQDDNRGLGQGVHDNKITANLFRILLEKRSGMDMKEEMNSIAYPSLLSHITSSFLNHPVFPMTVKAEFSLPTLHLLNEFPPLLSSLPCDIHLVNLRTIQSKVGTGYSDEAALILHRKGFDCQFPSRDTGLLCSTTQGKMLVQKIFNKFTIENLTPSSLSLMHSPPDAQNISEINLSPMEISTFRIRLR</sequence>
<dbReference type="Gene3D" id="3.20.110.10">
    <property type="entry name" value="Glycoside hydrolase 38, N terminal domain"/>
    <property type="match status" value="1"/>
</dbReference>
<keyword evidence="7 17" id="KW-0862">Zinc</keyword>
<protein>
    <recommendedName>
        <fullName evidence="17">Alpha-mannosidase</fullName>
        <ecNumber evidence="17">3.2.1.-</ecNumber>
    </recommendedName>
</protein>
<dbReference type="InterPro" id="IPR037094">
    <property type="entry name" value="Glyco_hydro_38_cen_sf"/>
</dbReference>
<evidence type="ECO:0000256" key="4">
    <source>
        <dbReference type="ARBA" id="ARBA00022692"/>
    </source>
</evidence>
<keyword evidence="11 18" id="KW-0472">Membrane</keyword>
<evidence type="ECO:0000256" key="16">
    <source>
        <dbReference type="ARBA" id="ARBA00093232"/>
    </source>
</evidence>
<dbReference type="STRING" id="10181.G5B435"/>
<name>G5B435_HETGA</name>
<keyword evidence="4 18" id="KW-0812">Transmembrane</keyword>
<dbReference type="InterPro" id="IPR027291">
    <property type="entry name" value="Glyco_hydro_38_N_sf"/>
</dbReference>
<keyword evidence="13" id="KW-0325">Glycoprotein</keyword>
<keyword evidence="8" id="KW-0735">Signal-anchor</keyword>